<evidence type="ECO:0000256" key="2">
    <source>
        <dbReference type="ARBA" id="ARBA00007430"/>
    </source>
</evidence>
<keyword evidence="6 8" id="KW-0472">Membrane</keyword>
<evidence type="ECO:0000256" key="1">
    <source>
        <dbReference type="ARBA" id="ARBA00004651"/>
    </source>
</evidence>
<evidence type="ECO:0000313" key="10">
    <source>
        <dbReference type="Proteomes" id="UP000194464"/>
    </source>
</evidence>
<keyword evidence="5 8" id="KW-1133">Transmembrane helix</keyword>
<organism evidence="9 10">
    <name type="scientific">Plantibacter elymi</name>
    <name type="common">nom. nud.</name>
    <dbReference type="NCBI Taxonomy" id="199708"/>
    <lineage>
        <taxon>Bacteria</taxon>
        <taxon>Bacillati</taxon>
        <taxon>Actinomycetota</taxon>
        <taxon>Actinomycetes</taxon>
        <taxon>Micrococcales</taxon>
        <taxon>Microbacteriaceae</taxon>
        <taxon>Plantibacter</taxon>
    </lineage>
</organism>
<feature type="transmembrane region" description="Helical" evidence="8">
    <location>
        <begin position="455"/>
        <end position="476"/>
    </location>
</feature>
<comment type="similarity">
    <text evidence="2">Belongs to the polysaccharide synthase family.</text>
</comment>
<feature type="transmembrane region" description="Helical" evidence="8">
    <location>
        <begin position="300"/>
        <end position="323"/>
    </location>
</feature>
<reference evidence="9 10" key="1">
    <citation type="submission" date="2017-04" db="EMBL/GenBank/DDBJ databases">
        <authorList>
            <person name="Varghese N."/>
            <person name="Submissions S."/>
        </authorList>
    </citation>
    <scope>NUCLEOTIDE SEQUENCE [LARGE SCALE GENOMIC DNA]</scope>
    <source>
        <strain evidence="9 10">VKM Ac-1784</strain>
    </source>
</reference>
<evidence type="ECO:0000256" key="8">
    <source>
        <dbReference type="SAM" id="Phobius"/>
    </source>
</evidence>
<dbReference type="EMBL" id="FXWJ01000004">
    <property type="protein sequence ID" value="SMQ72674.1"/>
    <property type="molecule type" value="Genomic_DNA"/>
</dbReference>
<gene>
    <name evidence="9" type="ORF">SAMN06295909_2939</name>
</gene>
<evidence type="ECO:0000256" key="3">
    <source>
        <dbReference type="ARBA" id="ARBA00022475"/>
    </source>
</evidence>
<keyword evidence="3" id="KW-1003">Cell membrane</keyword>
<feature type="transmembrane region" description="Helical" evidence="8">
    <location>
        <begin position="421"/>
        <end position="443"/>
    </location>
</feature>
<evidence type="ECO:0000256" key="7">
    <source>
        <dbReference type="SAM" id="MobiDB-lite"/>
    </source>
</evidence>
<feature type="transmembrane region" description="Helical" evidence="8">
    <location>
        <begin position="152"/>
        <end position="176"/>
    </location>
</feature>
<comment type="subcellular location">
    <subcellularLocation>
        <location evidence="1">Cell membrane</location>
        <topology evidence="1">Multi-pass membrane protein</topology>
    </subcellularLocation>
</comment>
<feature type="transmembrane region" description="Helical" evidence="8">
    <location>
        <begin position="122"/>
        <end position="140"/>
    </location>
</feature>
<feature type="transmembrane region" description="Helical" evidence="8">
    <location>
        <begin position="335"/>
        <end position="356"/>
    </location>
</feature>
<feature type="region of interest" description="Disordered" evidence="7">
    <location>
        <begin position="494"/>
        <end position="513"/>
    </location>
</feature>
<comment type="caution">
    <text evidence="9">The sequence shown here is derived from an EMBL/GenBank/DDBJ whole genome shotgun (WGS) entry which is preliminary data.</text>
</comment>
<feature type="transmembrane region" description="Helical" evidence="8">
    <location>
        <begin position="90"/>
        <end position="116"/>
    </location>
</feature>
<feature type="transmembrane region" description="Helical" evidence="8">
    <location>
        <begin position="363"/>
        <end position="382"/>
    </location>
</feature>
<sequence length="513" mass="54381">MTAGTAPGTTSGDFGRHAARGAAVTMVGQLTRILVQVVSVVVLARFLTPNDYGLFAMVMAVVGVSEIFRDFGLSNAAIQAKTLSDRQRDILFWANSGIGIALGAIIFGLAYLIAALYGKPELVPLAQFMGLAFLLNGVCTQHRASLSRSLRFTTLAVVDVAAAVIALAVAIVFAVVGAGYWALAWQMVTLSFATLILVLIASRWLPRLPRRGVDMRGFYRFGWNMVATQLVGYAANNTDSFVIGLRLGAAPLGIYSRGFQLLMNPLNQLRAPVTRVAIPVLSRIQDQQARFDSYVVRGQVALGYTLVAGLGLVAGAAEPIVALGLGERWLEVAPVLRFLTVAGAFQTLALVGYWVYVSKGLTARLFQFTLMSAALKITFVLIGSNWGVVGVAAGFALEPVVSWPLSLWWLNRWAPIPIRKLLFGVVRISLLTLAAGAAAYAATVLTVGGGSVLQILAAIVADLAVYGLAALVIPAVRRDLRMVLSIVSAARRSKTPPAASTEPDGPADDGSLA</sequence>
<dbReference type="CDD" id="cd13127">
    <property type="entry name" value="MATE_tuaB_like"/>
    <property type="match status" value="1"/>
</dbReference>
<keyword evidence="4 8" id="KW-0812">Transmembrane</keyword>
<feature type="transmembrane region" description="Helical" evidence="8">
    <location>
        <begin position="388"/>
        <end position="409"/>
    </location>
</feature>
<dbReference type="PANTHER" id="PTHR30250">
    <property type="entry name" value="PST FAMILY PREDICTED COLANIC ACID TRANSPORTER"/>
    <property type="match status" value="1"/>
</dbReference>
<accession>A0ABY1RF64</accession>
<feature type="transmembrane region" description="Helical" evidence="8">
    <location>
        <begin position="182"/>
        <end position="201"/>
    </location>
</feature>
<protein>
    <submittedName>
        <fullName evidence="9">Polysaccharide transporter, PST family</fullName>
    </submittedName>
</protein>
<dbReference type="RefSeq" id="WP_086474582.1">
    <property type="nucleotide sequence ID" value="NZ_FXWJ01000004.1"/>
</dbReference>
<name>A0ABY1RF64_9MICO</name>
<dbReference type="PANTHER" id="PTHR30250:SF10">
    <property type="entry name" value="LIPOPOLYSACCHARIDE BIOSYNTHESIS PROTEIN WZXC"/>
    <property type="match status" value="1"/>
</dbReference>
<dbReference type="Proteomes" id="UP000194464">
    <property type="component" value="Unassembled WGS sequence"/>
</dbReference>
<evidence type="ECO:0000313" key="9">
    <source>
        <dbReference type="EMBL" id="SMQ72674.1"/>
    </source>
</evidence>
<dbReference type="InterPro" id="IPR050833">
    <property type="entry name" value="Poly_Biosynth_Transport"/>
</dbReference>
<dbReference type="Pfam" id="PF13440">
    <property type="entry name" value="Polysacc_synt_3"/>
    <property type="match status" value="1"/>
</dbReference>
<keyword evidence="10" id="KW-1185">Reference proteome</keyword>
<proteinExistence type="inferred from homology"/>
<evidence type="ECO:0000256" key="6">
    <source>
        <dbReference type="ARBA" id="ARBA00023136"/>
    </source>
</evidence>
<evidence type="ECO:0000256" key="5">
    <source>
        <dbReference type="ARBA" id="ARBA00022989"/>
    </source>
</evidence>
<evidence type="ECO:0000256" key="4">
    <source>
        <dbReference type="ARBA" id="ARBA00022692"/>
    </source>
</evidence>